<dbReference type="Pfam" id="PF01755">
    <property type="entry name" value="Glyco_transf_25"/>
    <property type="match status" value="1"/>
</dbReference>
<comment type="caution">
    <text evidence="5">The sequence shown here is derived from an EMBL/GenBank/DDBJ whole genome shotgun (WGS) entry which is preliminary data.</text>
</comment>
<accession>A0AA40F4Y2</accession>
<feature type="domain" description="Glycosyl transferase family 25" evidence="4">
    <location>
        <begin position="54"/>
        <end position="152"/>
    </location>
</feature>
<protein>
    <recommendedName>
        <fullName evidence="4">Glycosyl transferase family 25 domain-containing protein</fullName>
    </recommendedName>
</protein>
<comment type="similarity">
    <text evidence="1">Belongs to the glycosyltransferase 25 family.</text>
</comment>
<dbReference type="PANTHER" id="PTHR10730">
    <property type="entry name" value="PROCOLLAGEN-LYSINE,2-OXOGLUTARATE 5-DIOXYGENASE/GLYCOSYLTRANSFERASE 25 FAMILY MEMBER"/>
    <property type="match status" value="1"/>
</dbReference>
<dbReference type="AlphaFoldDB" id="A0AA40F4Y2"/>
<dbReference type="EMBL" id="JAUKUD010000002">
    <property type="protein sequence ID" value="KAK0751323.1"/>
    <property type="molecule type" value="Genomic_DNA"/>
</dbReference>
<reference evidence="5" key="1">
    <citation type="submission" date="2023-06" db="EMBL/GenBank/DDBJ databases">
        <title>Genome-scale phylogeny and comparative genomics of the fungal order Sordariales.</title>
        <authorList>
            <consortium name="Lawrence Berkeley National Laboratory"/>
            <person name="Hensen N."/>
            <person name="Bonometti L."/>
            <person name="Westerberg I."/>
            <person name="Brannstrom I.O."/>
            <person name="Guillou S."/>
            <person name="Cros-Aarteil S."/>
            <person name="Calhoun S."/>
            <person name="Haridas S."/>
            <person name="Kuo A."/>
            <person name="Mondo S."/>
            <person name="Pangilinan J."/>
            <person name="Riley R."/>
            <person name="LaButti K."/>
            <person name="Andreopoulos B."/>
            <person name="Lipzen A."/>
            <person name="Chen C."/>
            <person name="Yanf M."/>
            <person name="Daum C."/>
            <person name="Ng V."/>
            <person name="Clum A."/>
            <person name="Steindorff A."/>
            <person name="Ohm R."/>
            <person name="Martin F."/>
            <person name="Silar P."/>
            <person name="Natvig D."/>
            <person name="Lalanne C."/>
            <person name="Gautier V."/>
            <person name="Ament-velasquez S.L."/>
            <person name="Kruys A."/>
            <person name="Hutchinson M.I."/>
            <person name="Powell A.J."/>
            <person name="Barry K."/>
            <person name="Miller A.N."/>
            <person name="Grigoriev I.V."/>
            <person name="Debuchy R."/>
            <person name="Gladieux P."/>
            <person name="Thoren M.H."/>
            <person name="Johannesson H."/>
        </authorList>
    </citation>
    <scope>NUCLEOTIDE SEQUENCE</scope>
    <source>
        <strain evidence="5">SMH3187-1</strain>
    </source>
</reference>
<keyword evidence="3" id="KW-0808">Transferase</keyword>
<sequence length="417" mass="46334">MVFSYRFAILALVLFVALFFLLKPAKLENLSPLQYLTATGRKSPEILNGTLGFQEVLVINFPERTDRRDAMTLAAALSKIDVTWVGGVAGQDVVDKVLPGDSFDKKISTGNKGSWRAHMDALQRVVEKNITSALILEDDADWDILLKSQLEVFAQAARAFTQPRPRSGLTLATKYAHDARSPTEIPLDQVPADLQPTLTPYGDDWDVLWLGHCGTEFPTRSAIAEKATDKDDPNHAADPSHRPPLLRVLVPNDPTVPDPEHLKPHPFALKDRLADMYPPHTRVVHASSATTCTQAYAVSQQGARKLLWQFGLETLTNGWDFMLRDWCDGLYATKEDGEPMEEGMDTNTRLVKAPVCVTVQPPLFSHHYGKGAASDITAPGGGFINKDKEMTPYIRYSVRLNMGRLIRENDAKVTFEK</sequence>
<evidence type="ECO:0000313" key="6">
    <source>
        <dbReference type="Proteomes" id="UP001172155"/>
    </source>
</evidence>
<evidence type="ECO:0000256" key="1">
    <source>
        <dbReference type="ARBA" id="ARBA00006721"/>
    </source>
</evidence>
<dbReference type="InterPro" id="IPR002654">
    <property type="entry name" value="Glyco_trans_25"/>
</dbReference>
<dbReference type="Proteomes" id="UP001172155">
    <property type="component" value="Unassembled WGS sequence"/>
</dbReference>
<name>A0AA40F4Y2_9PEZI</name>
<evidence type="ECO:0000259" key="4">
    <source>
        <dbReference type="Pfam" id="PF01755"/>
    </source>
</evidence>
<dbReference type="PANTHER" id="PTHR10730:SF53">
    <property type="entry name" value="GLYCOSYLTRANSFERASE 25 FAMILY MEMBER"/>
    <property type="match status" value="1"/>
</dbReference>
<evidence type="ECO:0000256" key="2">
    <source>
        <dbReference type="ARBA" id="ARBA00022676"/>
    </source>
</evidence>
<dbReference type="CDD" id="cd06532">
    <property type="entry name" value="Glyco_transf_25"/>
    <property type="match status" value="1"/>
</dbReference>
<evidence type="ECO:0000256" key="3">
    <source>
        <dbReference type="ARBA" id="ARBA00022679"/>
    </source>
</evidence>
<dbReference type="InterPro" id="IPR050757">
    <property type="entry name" value="Collagen_mod_GT25"/>
</dbReference>
<keyword evidence="2" id="KW-0328">Glycosyltransferase</keyword>
<proteinExistence type="inferred from homology"/>
<organism evidence="5 6">
    <name type="scientific">Schizothecium vesticola</name>
    <dbReference type="NCBI Taxonomy" id="314040"/>
    <lineage>
        <taxon>Eukaryota</taxon>
        <taxon>Fungi</taxon>
        <taxon>Dikarya</taxon>
        <taxon>Ascomycota</taxon>
        <taxon>Pezizomycotina</taxon>
        <taxon>Sordariomycetes</taxon>
        <taxon>Sordariomycetidae</taxon>
        <taxon>Sordariales</taxon>
        <taxon>Schizotheciaceae</taxon>
        <taxon>Schizothecium</taxon>
    </lineage>
</organism>
<keyword evidence="6" id="KW-1185">Reference proteome</keyword>
<evidence type="ECO:0000313" key="5">
    <source>
        <dbReference type="EMBL" id="KAK0751323.1"/>
    </source>
</evidence>
<gene>
    <name evidence="5" type="ORF">B0T18DRAFT_435730</name>
</gene>
<dbReference type="GO" id="GO:0016740">
    <property type="term" value="F:transferase activity"/>
    <property type="evidence" value="ECO:0007669"/>
    <property type="project" value="UniProtKB-KW"/>
</dbReference>